<keyword evidence="9" id="KW-0238">DNA-binding</keyword>
<keyword evidence="7" id="KW-0862">Zinc</keyword>
<dbReference type="InterPro" id="IPR043135">
    <property type="entry name" value="Fur_C"/>
</dbReference>
<keyword evidence="5" id="KW-0678">Repressor</keyword>
<feature type="compositionally biased region" description="Low complexity" evidence="11">
    <location>
        <begin position="37"/>
        <end position="48"/>
    </location>
</feature>
<dbReference type="EMBL" id="BAABHM010000002">
    <property type="protein sequence ID" value="GAA4687404.1"/>
    <property type="molecule type" value="Genomic_DNA"/>
</dbReference>
<keyword evidence="4" id="KW-0963">Cytoplasm</keyword>
<dbReference type="Gene3D" id="1.10.10.10">
    <property type="entry name" value="Winged helix-like DNA-binding domain superfamily/Winged helix DNA-binding domain"/>
    <property type="match status" value="1"/>
</dbReference>
<comment type="similarity">
    <text evidence="2">Belongs to the Fur family.</text>
</comment>
<evidence type="ECO:0008006" key="14">
    <source>
        <dbReference type="Google" id="ProtNLM"/>
    </source>
</evidence>
<evidence type="ECO:0000256" key="4">
    <source>
        <dbReference type="ARBA" id="ARBA00022490"/>
    </source>
</evidence>
<accession>A0ABP8WDG5</accession>
<dbReference type="Proteomes" id="UP001500843">
    <property type="component" value="Unassembled WGS sequence"/>
</dbReference>
<dbReference type="InterPro" id="IPR002481">
    <property type="entry name" value="FUR"/>
</dbReference>
<dbReference type="SUPFAM" id="SSF46785">
    <property type="entry name" value="Winged helix' DNA-binding domain"/>
    <property type="match status" value="1"/>
</dbReference>
<dbReference type="PANTHER" id="PTHR33202">
    <property type="entry name" value="ZINC UPTAKE REGULATION PROTEIN"/>
    <property type="match status" value="1"/>
</dbReference>
<keyword evidence="8" id="KW-0805">Transcription regulation</keyword>
<dbReference type="PANTHER" id="PTHR33202:SF2">
    <property type="entry name" value="FERRIC UPTAKE REGULATION PROTEIN"/>
    <property type="match status" value="1"/>
</dbReference>
<evidence type="ECO:0000256" key="6">
    <source>
        <dbReference type="ARBA" id="ARBA00022723"/>
    </source>
</evidence>
<gene>
    <name evidence="12" type="ORF">GCM10023198_02210</name>
</gene>
<proteinExistence type="inferred from homology"/>
<comment type="caution">
    <text evidence="12">The sequence shown here is derived from an EMBL/GenBank/DDBJ whole genome shotgun (WGS) entry which is preliminary data.</text>
</comment>
<keyword evidence="10" id="KW-0804">Transcription</keyword>
<evidence type="ECO:0000256" key="5">
    <source>
        <dbReference type="ARBA" id="ARBA00022491"/>
    </source>
</evidence>
<keyword evidence="13" id="KW-1185">Reference proteome</keyword>
<dbReference type="Gene3D" id="3.30.1490.190">
    <property type="match status" value="1"/>
</dbReference>
<comment type="subcellular location">
    <subcellularLocation>
        <location evidence="1">Cytoplasm</location>
    </subcellularLocation>
</comment>
<comment type="subunit">
    <text evidence="3">Homodimer.</text>
</comment>
<dbReference type="CDD" id="cd07153">
    <property type="entry name" value="Fur_like"/>
    <property type="match status" value="1"/>
</dbReference>
<evidence type="ECO:0000256" key="10">
    <source>
        <dbReference type="ARBA" id="ARBA00023163"/>
    </source>
</evidence>
<evidence type="ECO:0000256" key="9">
    <source>
        <dbReference type="ARBA" id="ARBA00023125"/>
    </source>
</evidence>
<dbReference type="Pfam" id="PF01475">
    <property type="entry name" value="FUR"/>
    <property type="match status" value="1"/>
</dbReference>
<dbReference type="InterPro" id="IPR036388">
    <property type="entry name" value="WH-like_DNA-bd_sf"/>
</dbReference>
<evidence type="ECO:0000313" key="13">
    <source>
        <dbReference type="Proteomes" id="UP001500843"/>
    </source>
</evidence>
<name>A0ABP8WDG5_9MICO</name>
<dbReference type="InterPro" id="IPR036390">
    <property type="entry name" value="WH_DNA-bd_sf"/>
</dbReference>
<evidence type="ECO:0000256" key="2">
    <source>
        <dbReference type="ARBA" id="ARBA00007957"/>
    </source>
</evidence>
<dbReference type="RefSeq" id="WP_253875544.1">
    <property type="nucleotide sequence ID" value="NZ_BAABHM010000002.1"/>
</dbReference>
<evidence type="ECO:0000256" key="11">
    <source>
        <dbReference type="SAM" id="MobiDB-lite"/>
    </source>
</evidence>
<evidence type="ECO:0000256" key="3">
    <source>
        <dbReference type="ARBA" id="ARBA00011738"/>
    </source>
</evidence>
<evidence type="ECO:0000256" key="7">
    <source>
        <dbReference type="ARBA" id="ARBA00022833"/>
    </source>
</evidence>
<protein>
    <recommendedName>
        <fullName evidence="14">Fur family ferric uptake transcriptional regulator</fullName>
    </recommendedName>
</protein>
<keyword evidence="6" id="KW-0479">Metal-binding</keyword>
<feature type="region of interest" description="Disordered" evidence="11">
    <location>
        <begin position="35"/>
        <end position="59"/>
    </location>
</feature>
<evidence type="ECO:0000313" key="12">
    <source>
        <dbReference type="EMBL" id="GAA4687404.1"/>
    </source>
</evidence>
<evidence type="ECO:0000256" key="8">
    <source>
        <dbReference type="ARBA" id="ARBA00023015"/>
    </source>
</evidence>
<sequence length="191" mass="20942">MVLIEAVAGPTPGPWIEGGPRNWLSASDENGYHSRLARPPLRAGRRGAMTGPARRPSPRSLVRRELATSDRFRTANDIYLTLAEQRHRASLSTVYRTLTALADSELAETVYLPAAGTAYRLRPREAAGPYLVCVRCGTAAPVPTAHLAPWFRSTAARQGFTEVEARIEIWGRCKACRQGLPTGLNDNDSQF</sequence>
<organism evidence="12 13">
    <name type="scientific">Promicromonospora umidemergens</name>
    <dbReference type="NCBI Taxonomy" id="629679"/>
    <lineage>
        <taxon>Bacteria</taxon>
        <taxon>Bacillati</taxon>
        <taxon>Actinomycetota</taxon>
        <taxon>Actinomycetes</taxon>
        <taxon>Micrococcales</taxon>
        <taxon>Promicromonosporaceae</taxon>
        <taxon>Promicromonospora</taxon>
    </lineage>
</organism>
<evidence type="ECO:0000256" key="1">
    <source>
        <dbReference type="ARBA" id="ARBA00004496"/>
    </source>
</evidence>
<reference evidence="13" key="1">
    <citation type="journal article" date="2019" name="Int. J. Syst. Evol. Microbiol.">
        <title>The Global Catalogue of Microorganisms (GCM) 10K type strain sequencing project: providing services to taxonomists for standard genome sequencing and annotation.</title>
        <authorList>
            <consortium name="The Broad Institute Genomics Platform"/>
            <consortium name="The Broad Institute Genome Sequencing Center for Infectious Disease"/>
            <person name="Wu L."/>
            <person name="Ma J."/>
        </authorList>
    </citation>
    <scope>NUCLEOTIDE SEQUENCE [LARGE SCALE GENOMIC DNA]</scope>
    <source>
        <strain evidence="13">JCM 17975</strain>
    </source>
</reference>